<gene>
    <name evidence="1" type="ORF">QYS49_34075</name>
</gene>
<protein>
    <submittedName>
        <fullName evidence="1">Uncharacterized protein</fullName>
    </submittedName>
</protein>
<dbReference type="RefSeq" id="WP_308350804.1">
    <property type="nucleotide sequence ID" value="NZ_CP129971.1"/>
</dbReference>
<dbReference type="SUPFAM" id="SSF63829">
    <property type="entry name" value="Calcium-dependent phosphotriesterase"/>
    <property type="match status" value="1"/>
</dbReference>
<evidence type="ECO:0000313" key="1">
    <source>
        <dbReference type="EMBL" id="WMN12612.1"/>
    </source>
</evidence>
<evidence type="ECO:0000313" key="2">
    <source>
        <dbReference type="Proteomes" id="UP001230496"/>
    </source>
</evidence>
<dbReference type="Proteomes" id="UP001230496">
    <property type="component" value="Chromosome"/>
</dbReference>
<dbReference type="EMBL" id="CP129971">
    <property type="protein sequence ID" value="WMN12612.1"/>
    <property type="molecule type" value="Genomic_DNA"/>
</dbReference>
<name>A0AA51NCC8_9BACT</name>
<keyword evidence="2" id="KW-1185">Reference proteome</keyword>
<dbReference type="AlphaFoldDB" id="A0AA51NCC8"/>
<proteinExistence type="predicted"/>
<reference evidence="1 2" key="1">
    <citation type="submission" date="2023-08" db="EMBL/GenBank/DDBJ databases">
        <title>Comparative genomics and taxonomic characterization of three novel marine species of genus Marivirga.</title>
        <authorList>
            <person name="Muhammad N."/>
            <person name="Kim S.-G."/>
        </authorList>
    </citation>
    <scope>NUCLEOTIDE SEQUENCE [LARGE SCALE GENOMIC DNA]</scope>
    <source>
        <strain evidence="1 2">BDSF4-3</strain>
    </source>
</reference>
<accession>A0AA51NCC8</accession>
<sequence length="250" mass="26569">MKKKSKILSLTNKNTLREITQDGIGKTSNESIRDVSISANGTLWAIMLDPNASEKDAGGGPVKYKGPTDKKWKSIESGGAIKIDGGPKGSKAYIINNKGEVWQLEIEKKPIQLSGEGFAKEISAGADGTVWVISQEGTHGGASIQYLKDDQWIRVPSELGAIKISGTPKGEALIINSDGIVSTIDKNGLAEQMTGENFAKEISIDPDGVIWIVSNDPHEDGGNKVSYQIKSGEAWQDVDGGATILDAGFA</sequence>
<organism evidence="1 2">
    <name type="scientific">Marivirga salinarum</name>
    <dbReference type="NCBI Taxonomy" id="3059078"/>
    <lineage>
        <taxon>Bacteria</taxon>
        <taxon>Pseudomonadati</taxon>
        <taxon>Bacteroidota</taxon>
        <taxon>Cytophagia</taxon>
        <taxon>Cytophagales</taxon>
        <taxon>Marivirgaceae</taxon>
        <taxon>Marivirga</taxon>
    </lineage>
</organism>
<dbReference type="KEGG" id="msaa:QYS49_34075"/>